<keyword evidence="4" id="KW-0187">Copper transport</keyword>
<feature type="transmembrane region" description="Helical" evidence="4">
    <location>
        <begin position="106"/>
        <end position="126"/>
    </location>
</feature>
<evidence type="ECO:0000256" key="4">
    <source>
        <dbReference type="RuleBase" id="RU367022"/>
    </source>
</evidence>
<evidence type="ECO:0000313" key="6">
    <source>
        <dbReference type="WBParaSite" id="ACAC_0000089401-mRNA-1"/>
    </source>
</evidence>
<evidence type="ECO:0000256" key="1">
    <source>
        <dbReference type="ARBA" id="ARBA00022692"/>
    </source>
</evidence>
<dbReference type="AlphaFoldDB" id="A0A0K0CUJ0"/>
<dbReference type="WBParaSite" id="ACAC_0000089401-mRNA-1">
    <property type="protein sequence ID" value="ACAC_0000089401-mRNA-1"/>
    <property type="gene ID" value="ACAC_0000089401"/>
</dbReference>
<dbReference type="Pfam" id="PF04145">
    <property type="entry name" value="Ctr"/>
    <property type="match status" value="2"/>
</dbReference>
<keyword evidence="3 4" id="KW-0472">Membrane</keyword>
<sequence length="140" mass="16428">MMMMKMYFHFRIQEPILFREWLPKDITGYVASCIVVALIAGLYEIIKCVRSRVEKKVNEQSVRHIIRLLFLLSNLKRGPHVISSSIYFVEMFIAYSLMMISMTYNVPIFLSLVIGHMVAFFFLIPLMSVQEYEKIEGCCK</sequence>
<feature type="transmembrane region" description="Helical" evidence="4">
    <location>
        <begin position="26"/>
        <end position="46"/>
    </location>
</feature>
<feature type="transmembrane region" description="Helical" evidence="4">
    <location>
        <begin position="81"/>
        <end position="100"/>
    </location>
</feature>
<reference evidence="5" key="1">
    <citation type="submission" date="2012-09" db="EMBL/GenBank/DDBJ databases">
        <authorList>
            <person name="Martin A.A."/>
        </authorList>
    </citation>
    <scope>NUCLEOTIDE SEQUENCE</scope>
</reference>
<keyword evidence="4" id="KW-0406">Ion transport</keyword>
<dbReference type="Proteomes" id="UP000035642">
    <property type="component" value="Unassembled WGS sequence"/>
</dbReference>
<dbReference type="PANTHER" id="PTHR12483">
    <property type="entry name" value="SOLUTE CARRIER FAMILY 31 COPPER TRANSPORTERS"/>
    <property type="match status" value="1"/>
</dbReference>
<comment type="subcellular location">
    <subcellularLocation>
        <location evidence="4">Membrane</location>
        <topology evidence="4">Multi-pass membrane protein</topology>
    </subcellularLocation>
</comment>
<comment type="similarity">
    <text evidence="4">Belongs to the copper transporter (Ctr) (TC 1.A.56) family. SLC31A subfamily.</text>
</comment>
<accession>A0A0K0CUJ0</accession>
<protein>
    <recommendedName>
        <fullName evidence="4">Copper transport protein</fullName>
    </recommendedName>
</protein>
<keyword evidence="5" id="KW-1185">Reference proteome</keyword>
<organism evidence="5 6">
    <name type="scientific">Angiostrongylus cantonensis</name>
    <name type="common">Rat lungworm</name>
    <dbReference type="NCBI Taxonomy" id="6313"/>
    <lineage>
        <taxon>Eukaryota</taxon>
        <taxon>Metazoa</taxon>
        <taxon>Ecdysozoa</taxon>
        <taxon>Nematoda</taxon>
        <taxon>Chromadorea</taxon>
        <taxon>Rhabditida</taxon>
        <taxon>Rhabditina</taxon>
        <taxon>Rhabditomorpha</taxon>
        <taxon>Strongyloidea</taxon>
        <taxon>Metastrongylidae</taxon>
        <taxon>Angiostrongylus</taxon>
    </lineage>
</organism>
<keyword evidence="4" id="KW-0186">Copper</keyword>
<dbReference type="PANTHER" id="PTHR12483:SF43">
    <property type="entry name" value="COPPER TRANSPORT PROTEIN"/>
    <property type="match status" value="1"/>
</dbReference>
<evidence type="ECO:0000256" key="3">
    <source>
        <dbReference type="ARBA" id="ARBA00023136"/>
    </source>
</evidence>
<evidence type="ECO:0000256" key="2">
    <source>
        <dbReference type="ARBA" id="ARBA00022989"/>
    </source>
</evidence>
<keyword evidence="2 4" id="KW-1133">Transmembrane helix</keyword>
<dbReference type="GO" id="GO:0016020">
    <property type="term" value="C:membrane"/>
    <property type="evidence" value="ECO:0007669"/>
    <property type="project" value="UniProtKB-SubCell"/>
</dbReference>
<evidence type="ECO:0000313" key="5">
    <source>
        <dbReference type="Proteomes" id="UP000035642"/>
    </source>
</evidence>
<proteinExistence type="inferred from homology"/>
<dbReference type="GO" id="GO:0005375">
    <property type="term" value="F:copper ion transmembrane transporter activity"/>
    <property type="evidence" value="ECO:0007669"/>
    <property type="project" value="UniProtKB-UniRule"/>
</dbReference>
<keyword evidence="1 4" id="KW-0812">Transmembrane</keyword>
<dbReference type="InterPro" id="IPR007274">
    <property type="entry name" value="Cop_transporter"/>
</dbReference>
<keyword evidence="4" id="KW-0813">Transport</keyword>
<reference evidence="6" key="2">
    <citation type="submission" date="2017-02" db="UniProtKB">
        <authorList>
            <consortium name="WormBaseParasite"/>
        </authorList>
    </citation>
    <scope>IDENTIFICATION</scope>
</reference>
<name>A0A0K0CUJ0_ANGCA</name>